<dbReference type="AlphaFoldDB" id="A0A9X3NJX7"/>
<keyword evidence="1" id="KW-0472">Membrane</keyword>
<reference evidence="2" key="1">
    <citation type="submission" date="2021-10" db="EMBL/GenBank/DDBJ databases">
        <title>Streptomonospora sp. nov., isolated from mangrove soil.</title>
        <authorList>
            <person name="Chen X."/>
            <person name="Ge X."/>
            <person name="Liu W."/>
        </authorList>
    </citation>
    <scope>NUCLEOTIDE SEQUENCE</scope>
    <source>
        <strain evidence="2">S1-112</strain>
    </source>
</reference>
<dbReference type="Proteomes" id="UP001140076">
    <property type="component" value="Unassembled WGS sequence"/>
</dbReference>
<accession>A0A9X3NJX7</accession>
<evidence type="ECO:0000313" key="3">
    <source>
        <dbReference type="Proteomes" id="UP001140076"/>
    </source>
</evidence>
<keyword evidence="3" id="KW-1185">Reference proteome</keyword>
<feature type="transmembrane region" description="Helical" evidence="1">
    <location>
        <begin position="20"/>
        <end position="41"/>
    </location>
</feature>
<dbReference type="RefSeq" id="WP_270071653.1">
    <property type="nucleotide sequence ID" value="NZ_JAJAQC010000010.1"/>
</dbReference>
<sequence length="111" mass="11478">MTSPPPAHPSPAPARGGPDAFVVVAVLGVVGLVAGLGLGLLPVSVADTSCGSVFSPAYDAEPSVGDWLFGNPVRDACIEMHNSMRTPMFVLLILGAAATVIPLVIRWTMRR</sequence>
<evidence type="ECO:0000313" key="2">
    <source>
        <dbReference type="EMBL" id="MDA0564370.1"/>
    </source>
</evidence>
<name>A0A9X3NJX7_9ACTN</name>
<protein>
    <submittedName>
        <fullName evidence="2">Uncharacterized protein</fullName>
    </submittedName>
</protein>
<gene>
    <name evidence="2" type="ORF">LG943_08525</name>
</gene>
<organism evidence="2 3">
    <name type="scientific">Streptomonospora mangrovi</name>
    <dbReference type="NCBI Taxonomy" id="2883123"/>
    <lineage>
        <taxon>Bacteria</taxon>
        <taxon>Bacillati</taxon>
        <taxon>Actinomycetota</taxon>
        <taxon>Actinomycetes</taxon>
        <taxon>Streptosporangiales</taxon>
        <taxon>Nocardiopsidaceae</taxon>
        <taxon>Streptomonospora</taxon>
    </lineage>
</organism>
<keyword evidence="1" id="KW-0812">Transmembrane</keyword>
<evidence type="ECO:0000256" key="1">
    <source>
        <dbReference type="SAM" id="Phobius"/>
    </source>
</evidence>
<proteinExistence type="predicted"/>
<feature type="transmembrane region" description="Helical" evidence="1">
    <location>
        <begin position="89"/>
        <end position="109"/>
    </location>
</feature>
<keyword evidence="1" id="KW-1133">Transmembrane helix</keyword>
<dbReference type="EMBL" id="JAJAQC010000010">
    <property type="protein sequence ID" value="MDA0564370.1"/>
    <property type="molecule type" value="Genomic_DNA"/>
</dbReference>
<comment type="caution">
    <text evidence="2">The sequence shown here is derived from an EMBL/GenBank/DDBJ whole genome shotgun (WGS) entry which is preliminary data.</text>
</comment>